<feature type="transmembrane region" description="Helical" evidence="2">
    <location>
        <begin position="221"/>
        <end position="241"/>
    </location>
</feature>
<evidence type="ECO:0000256" key="1">
    <source>
        <dbReference type="SAM" id="MobiDB-lite"/>
    </source>
</evidence>
<feature type="transmembrane region" description="Helical" evidence="2">
    <location>
        <begin position="88"/>
        <end position="104"/>
    </location>
</feature>
<proteinExistence type="predicted"/>
<organism evidence="3 4">
    <name type="scientific">Kitasatospora nipponensis</name>
    <dbReference type="NCBI Taxonomy" id="258049"/>
    <lineage>
        <taxon>Bacteria</taxon>
        <taxon>Bacillati</taxon>
        <taxon>Actinomycetota</taxon>
        <taxon>Actinomycetes</taxon>
        <taxon>Kitasatosporales</taxon>
        <taxon>Streptomycetaceae</taxon>
        <taxon>Kitasatospora</taxon>
    </lineage>
</organism>
<sequence length="327" mass="35625">MGGLVGVRCGGAAHDTGAMSTVLPSTARPGWQLVVGPVLIAVAWPAYWTVTGRYSEDLFLPLWLGYVITVDGLVRLRTGTSLLTARPRLFLLLLPLSSALWVFYELYNHVLGNWRYLASARHGRLLWDLVQAVHFSTVIPVLWETRDLLRPLVRPARVRGRRLPLSRAGERAVCAAGVLALVVPLLAPRQTYPLLWCALFLLLDPVNLWRGRPSLLGDAAAGRWGEAVLLALTGLVGGFFWEFWNSGSAGYRWVYDTPGVNGWPHLFEMPLPGYLGYVPFAFSVHALTVLALGPLLPATGRRRAATGPATGSVSRSGCEEPVGGEGQ</sequence>
<feature type="transmembrane region" description="Helical" evidence="2">
    <location>
        <begin position="274"/>
        <end position="296"/>
    </location>
</feature>
<keyword evidence="2" id="KW-0812">Transmembrane</keyword>
<evidence type="ECO:0008006" key="5">
    <source>
        <dbReference type="Google" id="ProtNLM"/>
    </source>
</evidence>
<feature type="transmembrane region" description="Helical" evidence="2">
    <location>
        <begin position="29"/>
        <end position="47"/>
    </location>
</feature>
<feature type="transmembrane region" description="Helical" evidence="2">
    <location>
        <begin position="192"/>
        <end position="209"/>
    </location>
</feature>
<gene>
    <name evidence="3" type="ORF">GCM10009665_67350</name>
</gene>
<dbReference type="Proteomes" id="UP001500037">
    <property type="component" value="Unassembled WGS sequence"/>
</dbReference>
<evidence type="ECO:0000313" key="3">
    <source>
        <dbReference type="EMBL" id="GAA1269347.1"/>
    </source>
</evidence>
<evidence type="ECO:0000313" key="4">
    <source>
        <dbReference type="Proteomes" id="UP001500037"/>
    </source>
</evidence>
<keyword evidence="4" id="KW-1185">Reference proteome</keyword>
<name>A0ABN1WYG2_9ACTN</name>
<keyword evidence="2" id="KW-0472">Membrane</keyword>
<protein>
    <recommendedName>
        <fullName evidence="5">Lycopene cyclase domain-containing protein</fullName>
    </recommendedName>
</protein>
<feature type="transmembrane region" description="Helical" evidence="2">
    <location>
        <begin position="59"/>
        <end position="76"/>
    </location>
</feature>
<evidence type="ECO:0000256" key="2">
    <source>
        <dbReference type="SAM" id="Phobius"/>
    </source>
</evidence>
<feature type="transmembrane region" description="Helical" evidence="2">
    <location>
        <begin position="164"/>
        <end position="186"/>
    </location>
</feature>
<comment type="caution">
    <text evidence="3">The sequence shown here is derived from an EMBL/GenBank/DDBJ whole genome shotgun (WGS) entry which is preliminary data.</text>
</comment>
<accession>A0ABN1WYG2</accession>
<keyword evidence="2" id="KW-1133">Transmembrane helix</keyword>
<reference evidence="3 4" key="1">
    <citation type="journal article" date="2019" name="Int. J. Syst. Evol. Microbiol.">
        <title>The Global Catalogue of Microorganisms (GCM) 10K type strain sequencing project: providing services to taxonomists for standard genome sequencing and annotation.</title>
        <authorList>
            <consortium name="The Broad Institute Genomics Platform"/>
            <consortium name="The Broad Institute Genome Sequencing Center for Infectious Disease"/>
            <person name="Wu L."/>
            <person name="Ma J."/>
        </authorList>
    </citation>
    <scope>NUCLEOTIDE SEQUENCE [LARGE SCALE GENOMIC DNA]</scope>
    <source>
        <strain evidence="3 4">JCM 13004</strain>
    </source>
</reference>
<dbReference type="EMBL" id="BAAALF010000200">
    <property type="protein sequence ID" value="GAA1269347.1"/>
    <property type="molecule type" value="Genomic_DNA"/>
</dbReference>
<feature type="region of interest" description="Disordered" evidence="1">
    <location>
        <begin position="303"/>
        <end position="327"/>
    </location>
</feature>